<dbReference type="OrthoDB" id="678526at2759"/>
<accession>A0A314XLJ3</accession>
<dbReference type="CDD" id="cd00010">
    <property type="entry name" value="AAI_LTSS"/>
    <property type="match status" value="1"/>
</dbReference>
<dbReference type="EMBL" id="PJQY01002553">
    <property type="protein sequence ID" value="PQP92600.1"/>
    <property type="molecule type" value="Genomic_DNA"/>
</dbReference>
<feature type="chain" id="PRO_5016446981" description="Bifunctional inhibitor/plant lipid transfer protein/seed storage helical domain-containing protein" evidence="4">
    <location>
        <begin position="25"/>
        <end position="127"/>
    </location>
</feature>
<evidence type="ECO:0000313" key="7">
    <source>
        <dbReference type="Proteomes" id="UP000250321"/>
    </source>
</evidence>
<keyword evidence="4" id="KW-0732">Signal</keyword>
<protein>
    <recommendedName>
        <fullName evidence="5">Bifunctional inhibitor/plant lipid transfer protein/seed storage helical domain-containing protein</fullName>
    </recommendedName>
</protein>
<dbReference type="SUPFAM" id="SSF47699">
    <property type="entry name" value="Bifunctional inhibitor/lipid-transfer protein/seed storage 2S albumin"/>
    <property type="match status" value="1"/>
</dbReference>
<evidence type="ECO:0000256" key="2">
    <source>
        <dbReference type="ARBA" id="ARBA00022448"/>
    </source>
</evidence>
<dbReference type="InterPro" id="IPR016140">
    <property type="entry name" value="Bifunc_inhib/LTP/seed_store"/>
</dbReference>
<dbReference type="GO" id="GO:0005504">
    <property type="term" value="F:fatty acid binding"/>
    <property type="evidence" value="ECO:0007669"/>
    <property type="project" value="InterPro"/>
</dbReference>
<reference evidence="6 7" key="1">
    <citation type="submission" date="2018-02" db="EMBL/GenBank/DDBJ databases">
        <title>Draft genome of wild Prunus yedoensis var. nudiflora.</title>
        <authorList>
            <person name="Baek S."/>
            <person name="Kim J.-H."/>
            <person name="Choi K."/>
            <person name="Kim G.-B."/>
            <person name="Cho A."/>
            <person name="Jang H."/>
            <person name="Shin C.-H."/>
            <person name="Yu H.-J."/>
            <person name="Mun J.-H."/>
        </authorList>
    </citation>
    <scope>NUCLEOTIDE SEQUENCE [LARGE SCALE GENOMIC DNA]</scope>
    <source>
        <strain evidence="7">cv. Jeju island</strain>
        <tissue evidence="6">Leaf</tissue>
    </source>
</reference>
<keyword evidence="7" id="KW-1185">Reference proteome</keyword>
<evidence type="ECO:0000256" key="4">
    <source>
        <dbReference type="SAM" id="SignalP"/>
    </source>
</evidence>
<dbReference type="PANTHER" id="PTHR33122:SF69">
    <property type="entry name" value="LIPID TRANSFER PROTEIN"/>
    <property type="match status" value="1"/>
</dbReference>
<keyword evidence="3" id="KW-0446">Lipid-binding</keyword>
<evidence type="ECO:0000313" key="6">
    <source>
        <dbReference type="EMBL" id="PQP92600.1"/>
    </source>
</evidence>
<evidence type="ECO:0000259" key="5">
    <source>
        <dbReference type="Pfam" id="PF14368"/>
    </source>
</evidence>
<evidence type="ECO:0000256" key="3">
    <source>
        <dbReference type="ARBA" id="ARBA00023121"/>
    </source>
</evidence>
<dbReference type="STRING" id="2094558.A0A314XLJ3"/>
<name>A0A314XLJ3_PRUYE</name>
<gene>
    <name evidence="6" type="ORF">Pyn_24059</name>
</gene>
<organism evidence="6 7">
    <name type="scientific">Prunus yedoensis var. nudiflora</name>
    <dbReference type="NCBI Taxonomy" id="2094558"/>
    <lineage>
        <taxon>Eukaryota</taxon>
        <taxon>Viridiplantae</taxon>
        <taxon>Streptophyta</taxon>
        <taxon>Embryophyta</taxon>
        <taxon>Tracheophyta</taxon>
        <taxon>Spermatophyta</taxon>
        <taxon>Magnoliopsida</taxon>
        <taxon>eudicotyledons</taxon>
        <taxon>Gunneridae</taxon>
        <taxon>Pentapetalae</taxon>
        <taxon>rosids</taxon>
        <taxon>fabids</taxon>
        <taxon>Rosales</taxon>
        <taxon>Rosaceae</taxon>
        <taxon>Amygdaloideae</taxon>
        <taxon>Amygdaleae</taxon>
        <taxon>Prunus</taxon>
    </lineage>
</organism>
<dbReference type="GO" id="GO:0009627">
    <property type="term" value="P:systemic acquired resistance"/>
    <property type="evidence" value="ECO:0007669"/>
    <property type="project" value="InterPro"/>
</dbReference>
<feature type="signal peptide" evidence="4">
    <location>
        <begin position="1"/>
        <end position="24"/>
    </location>
</feature>
<evidence type="ECO:0000256" key="1">
    <source>
        <dbReference type="ARBA" id="ARBA00003211"/>
    </source>
</evidence>
<sequence>MKTAVLKYVCILAILFVSASNVWGFADEGADGAGNCGKLKPEVLGGKLAPCAEAAKDKDVKVSHKYCDVVKKVHTSCLCALLLSKESKSLGIKPEVAVTIPKRCKIKAKHSKDYKCGGHSVPAWEEH</sequence>
<dbReference type="PANTHER" id="PTHR33122">
    <property type="entry name" value="LIPID BINDING PROTEIN-RELATED"/>
    <property type="match status" value="1"/>
</dbReference>
<feature type="domain" description="Bifunctional inhibitor/plant lipid transfer protein/seed storage helical" evidence="5">
    <location>
        <begin position="46"/>
        <end position="111"/>
    </location>
</feature>
<dbReference type="InterPro" id="IPR039265">
    <property type="entry name" value="DIR1-like"/>
</dbReference>
<dbReference type="Gene3D" id="1.10.110.10">
    <property type="entry name" value="Plant lipid-transfer and hydrophobic proteins"/>
    <property type="match status" value="1"/>
</dbReference>
<dbReference type="Pfam" id="PF14368">
    <property type="entry name" value="LTP_2"/>
    <property type="match status" value="1"/>
</dbReference>
<keyword evidence="2" id="KW-0813">Transport</keyword>
<dbReference type="Proteomes" id="UP000250321">
    <property type="component" value="Unassembled WGS sequence"/>
</dbReference>
<proteinExistence type="predicted"/>
<comment type="caution">
    <text evidence="6">The sequence shown here is derived from an EMBL/GenBank/DDBJ whole genome shotgun (WGS) entry which is preliminary data.</text>
</comment>
<dbReference type="InterPro" id="IPR036312">
    <property type="entry name" value="Bifun_inhib/LTP/seed_sf"/>
</dbReference>
<comment type="function">
    <text evidence="1">Plant non-specific lipid-transfer proteins transfer phospholipids as well as galactolipids across membranes. May play a role in wax or cutin deposition in the cell walls of expanding epidermal cells and certain secretory tissues.</text>
</comment>
<dbReference type="AlphaFoldDB" id="A0A314XLJ3"/>